<proteinExistence type="predicted"/>
<dbReference type="HOGENOM" id="CLU_3103788_0_0_9"/>
<feature type="transmembrane region" description="Helical" evidence="1">
    <location>
        <begin position="12"/>
        <end position="36"/>
    </location>
</feature>
<sequence>MYPFYSLLVRVILAAFFIRIIAAAFLARVIFAFLLIPTIEGSLTAHRLLQI</sequence>
<gene>
    <name evidence="2" type="ORF">GCWU000342_00949</name>
</gene>
<evidence type="ECO:0000313" key="2">
    <source>
        <dbReference type="EMBL" id="EEP28141.1"/>
    </source>
</evidence>
<dbReference type="AlphaFoldDB" id="C4GAJ8"/>
<dbReference type="EMBL" id="ACIP02000002">
    <property type="protein sequence ID" value="EEP28141.1"/>
    <property type="molecule type" value="Genomic_DNA"/>
</dbReference>
<keyword evidence="1" id="KW-1133">Transmembrane helix</keyword>
<reference evidence="2" key="1">
    <citation type="submission" date="2009-04" db="EMBL/GenBank/DDBJ databases">
        <authorList>
            <person name="Weinstock G."/>
            <person name="Sodergren E."/>
            <person name="Clifton S."/>
            <person name="Fulton L."/>
            <person name="Fulton B."/>
            <person name="Courtney L."/>
            <person name="Fronick C."/>
            <person name="Harrison M."/>
            <person name="Strong C."/>
            <person name="Farmer C."/>
            <person name="Delahaunty K."/>
            <person name="Markovic C."/>
            <person name="Hall O."/>
            <person name="Minx P."/>
            <person name="Tomlinson C."/>
            <person name="Mitreva M."/>
            <person name="Nelson J."/>
            <person name="Hou S."/>
            <person name="Wollam A."/>
            <person name="Pepin K.H."/>
            <person name="Johnson M."/>
            <person name="Bhonagiri V."/>
            <person name="Nash W.E."/>
            <person name="Warren W."/>
            <person name="Chinwalla A."/>
            <person name="Mardis E.R."/>
            <person name="Wilson R.K."/>
        </authorList>
    </citation>
    <scope>NUCLEOTIDE SEQUENCE [LARGE SCALE GENOMIC DNA]</scope>
    <source>
        <strain evidence="2">DSM 14600</strain>
    </source>
</reference>
<name>C4GAJ8_9FIRM</name>
<evidence type="ECO:0000313" key="3">
    <source>
        <dbReference type="Proteomes" id="UP000003494"/>
    </source>
</evidence>
<comment type="caution">
    <text evidence="2">The sequence shown here is derived from an EMBL/GenBank/DDBJ whole genome shotgun (WGS) entry which is preliminary data.</text>
</comment>
<organism evidence="2 3">
    <name type="scientific">Shuttleworthella satelles DSM 14600</name>
    <dbReference type="NCBI Taxonomy" id="626523"/>
    <lineage>
        <taxon>Bacteria</taxon>
        <taxon>Bacillati</taxon>
        <taxon>Bacillota</taxon>
        <taxon>Clostridia</taxon>
        <taxon>Lachnospirales</taxon>
        <taxon>Lachnospiraceae</taxon>
        <taxon>Shuttleworthella</taxon>
    </lineage>
</organism>
<dbReference type="Proteomes" id="UP000003494">
    <property type="component" value="Unassembled WGS sequence"/>
</dbReference>
<keyword evidence="1" id="KW-0812">Transmembrane</keyword>
<evidence type="ECO:0000256" key="1">
    <source>
        <dbReference type="SAM" id="Phobius"/>
    </source>
</evidence>
<accession>C4GAJ8</accession>
<protein>
    <submittedName>
        <fullName evidence="2">Uncharacterized protein</fullName>
    </submittedName>
</protein>
<dbReference type="STRING" id="626523.GCWU000342_00949"/>
<keyword evidence="1" id="KW-0472">Membrane</keyword>
<keyword evidence="3" id="KW-1185">Reference proteome</keyword>